<sequence>MTEYKEEDFLMLSGIQHFVFCKRQWALIEIEEQWADNLRTIEGNILHQRAHEGPTLESRGQLLISREMRVFSAKLGISGICDVVEFHRCTQQEGISLFQKEGFYRVVPVEYKKGEPKISDADRLQLVAQAVCLEEMLCTDIPYGYLYYGATRHREKVEITQEFRQKLENVCAQMHDLFQRRHTPMVKRTKACNACSLKEICLPKLLKRPSVHDYIRRQTGEEEP</sequence>
<evidence type="ECO:0000256" key="11">
    <source>
        <dbReference type="ARBA" id="ARBA00023118"/>
    </source>
</evidence>
<comment type="cofactor">
    <cofactor evidence="1">
        <name>[4Fe-4S] cluster</name>
        <dbReference type="ChEBI" id="CHEBI:49883"/>
    </cofactor>
</comment>
<dbReference type="EC" id="3.1.12.1" evidence="3 13"/>
<keyword evidence="16" id="KW-1185">Reference proteome</keyword>
<dbReference type="EMBL" id="JACOQK010000001">
    <property type="protein sequence ID" value="MBC5787269.1"/>
    <property type="molecule type" value="Genomic_DNA"/>
</dbReference>
<proteinExistence type="inferred from homology"/>
<organism evidence="15 16">
    <name type="scientific">Clostridium facile</name>
    <dbReference type="NCBI Taxonomy" id="2763035"/>
    <lineage>
        <taxon>Bacteria</taxon>
        <taxon>Bacillati</taxon>
        <taxon>Bacillota</taxon>
        <taxon>Clostridia</taxon>
        <taxon>Eubacteriales</taxon>
        <taxon>Clostridiaceae</taxon>
        <taxon>Clostridium</taxon>
    </lineage>
</organism>
<evidence type="ECO:0000256" key="7">
    <source>
        <dbReference type="ARBA" id="ARBA00022801"/>
    </source>
</evidence>
<keyword evidence="11 13" id="KW-0051">Antiviral defense</keyword>
<dbReference type="Gene3D" id="3.90.320.10">
    <property type="match status" value="1"/>
</dbReference>
<comment type="cofactor">
    <cofactor evidence="13">
        <name>Mg(2+)</name>
        <dbReference type="ChEBI" id="CHEBI:18420"/>
    </cofactor>
    <cofactor evidence="13">
        <name>Mn(2+)</name>
        <dbReference type="ChEBI" id="CHEBI:29035"/>
    </cofactor>
    <text evidence="13">Mg(2+) or Mn(2+) required for ssDNA cleavage activity.</text>
</comment>
<dbReference type="InterPro" id="IPR051827">
    <property type="entry name" value="Cas4_exonuclease"/>
</dbReference>
<dbReference type="InterPro" id="IPR022765">
    <property type="entry name" value="Dna2/Cas4_DUF83"/>
</dbReference>
<dbReference type="InterPro" id="IPR011604">
    <property type="entry name" value="PDDEXK-like_dom_sf"/>
</dbReference>
<dbReference type="Proteomes" id="UP000649151">
    <property type="component" value="Unassembled WGS sequence"/>
</dbReference>
<keyword evidence="12 13" id="KW-0464">Manganese</keyword>
<keyword evidence="8 13" id="KW-0269">Exonuclease</keyword>
<dbReference type="InterPro" id="IPR013343">
    <property type="entry name" value="CRISPR-assoc_prot_Cas4"/>
</dbReference>
<keyword evidence="9 13" id="KW-0408">Iron</keyword>
<comment type="cofactor">
    <cofactor evidence="13">
        <name>iron-sulfur cluster</name>
        <dbReference type="ChEBI" id="CHEBI:30408"/>
    </cofactor>
</comment>
<comment type="caution">
    <text evidence="15">The sequence shown here is derived from an EMBL/GenBank/DDBJ whole genome shotgun (WGS) entry which is preliminary data.</text>
</comment>
<keyword evidence="10 13" id="KW-0411">Iron-sulfur</keyword>
<comment type="similarity">
    <text evidence="2 13">Belongs to the CRISPR-associated exonuclease Cas4 family.</text>
</comment>
<evidence type="ECO:0000256" key="2">
    <source>
        <dbReference type="ARBA" id="ARBA00009189"/>
    </source>
</evidence>
<dbReference type="PANTHER" id="PTHR36531:SF6">
    <property type="entry name" value="DNA REPLICATION ATP-DEPENDENT HELICASE_NUCLEASE DNA2"/>
    <property type="match status" value="1"/>
</dbReference>
<evidence type="ECO:0000256" key="1">
    <source>
        <dbReference type="ARBA" id="ARBA00001966"/>
    </source>
</evidence>
<evidence type="ECO:0000256" key="13">
    <source>
        <dbReference type="RuleBase" id="RU365022"/>
    </source>
</evidence>
<protein>
    <recommendedName>
        <fullName evidence="4 13">CRISPR-associated exonuclease Cas4</fullName>
        <ecNumber evidence="3 13">3.1.12.1</ecNumber>
    </recommendedName>
</protein>
<evidence type="ECO:0000256" key="8">
    <source>
        <dbReference type="ARBA" id="ARBA00022839"/>
    </source>
</evidence>
<name>A0ABR7IQ48_9CLOT</name>
<feature type="domain" description="DUF83" evidence="14">
    <location>
        <begin position="13"/>
        <end position="202"/>
    </location>
</feature>
<keyword evidence="6 13" id="KW-0479">Metal-binding</keyword>
<evidence type="ECO:0000256" key="9">
    <source>
        <dbReference type="ARBA" id="ARBA00023004"/>
    </source>
</evidence>
<dbReference type="RefSeq" id="WP_186996297.1">
    <property type="nucleotide sequence ID" value="NZ_JACOQK010000001.1"/>
</dbReference>
<keyword evidence="5 13" id="KW-0540">Nuclease</keyword>
<gene>
    <name evidence="15" type="primary">cas4</name>
    <name evidence="15" type="ORF">H8Z77_04405</name>
</gene>
<accession>A0ABR7IQ48</accession>
<dbReference type="PANTHER" id="PTHR36531">
    <property type="entry name" value="CRISPR-ASSOCIATED EXONUCLEASE CAS4"/>
    <property type="match status" value="1"/>
</dbReference>
<evidence type="ECO:0000256" key="4">
    <source>
        <dbReference type="ARBA" id="ARBA00020049"/>
    </source>
</evidence>
<evidence type="ECO:0000256" key="6">
    <source>
        <dbReference type="ARBA" id="ARBA00022723"/>
    </source>
</evidence>
<evidence type="ECO:0000256" key="5">
    <source>
        <dbReference type="ARBA" id="ARBA00022722"/>
    </source>
</evidence>
<evidence type="ECO:0000313" key="16">
    <source>
        <dbReference type="Proteomes" id="UP000649151"/>
    </source>
</evidence>
<comment type="function">
    <text evidence="13">CRISPR (clustered regularly interspaced short palindromic repeat) is an adaptive immune system that provides protection against mobile genetic elements (viruses, transposable elements and conjugative plasmids). CRISPR clusters contain sequences complementary to antecedent mobile elements and target invading nucleic acids. CRISPR clusters are transcribed and processed into CRISPR RNA (crRNA).</text>
</comment>
<evidence type="ECO:0000256" key="12">
    <source>
        <dbReference type="ARBA" id="ARBA00023211"/>
    </source>
</evidence>
<reference evidence="15 16" key="1">
    <citation type="submission" date="2020-08" db="EMBL/GenBank/DDBJ databases">
        <title>Genome public.</title>
        <authorList>
            <person name="Liu C."/>
            <person name="Sun Q."/>
        </authorList>
    </citation>
    <scope>NUCLEOTIDE SEQUENCE [LARGE SCALE GENOMIC DNA]</scope>
    <source>
        <strain evidence="15 16">NSJ-27</strain>
    </source>
</reference>
<evidence type="ECO:0000313" key="15">
    <source>
        <dbReference type="EMBL" id="MBC5787269.1"/>
    </source>
</evidence>
<keyword evidence="7 13" id="KW-0378">Hydrolase</keyword>
<dbReference type="NCBIfam" id="TIGR00372">
    <property type="entry name" value="cas4"/>
    <property type="match status" value="1"/>
</dbReference>
<evidence type="ECO:0000256" key="3">
    <source>
        <dbReference type="ARBA" id="ARBA00012768"/>
    </source>
</evidence>
<dbReference type="Pfam" id="PF01930">
    <property type="entry name" value="Cas_Cas4"/>
    <property type="match status" value="1"/>
</dbReference>
<evidence type="ECO:0000259" key="14">
    <source>
        <dbReference type="Pfam" id="PF01930"/>
    </source>
</evidence>
<evidence type="ECO:0000256" key="10">
    <source>
        <dbReference type="ARBA" id="ARBA00023014"/>
    </source>
</evidence>